<dbReference type="SMART" id="SM00387">
    <property type="entry name" value="HATPase_c"/>
    <property type="match status" value="1"/>
</dbReference>
<evidence type="ECO:0000256" key="10">
    <source>
        <dbReference type="ARBA" id="ARBA00022737"/>
    </source>
</evidence>
<feature type="coiled-coil region" evidence="20">
    <location>
        <begin position="1462"/>
        <end position="1489"/>
    </location>
</feature>
<feature type="domain" description="PAS" evidence="24">
    <location>
        <begin position="962"/>
        <end position="1036"/>
    </location>
</feature>
<dbReference type="eggNOG" id="COG2202">
    <property type="taxonomic scope" value="Bacteria"/>
</dbReference>
<dbReference type="SUPFAM" id="SSF55874">
    <property type="entry name" value="ATPase domain of HSP90 chaperone/DNA topoisomerase II/histidine kinase"/>
    <property type="match status" value="1"/>
</dbReference>
<protein>
    <recommendedName>
        <fullName evidence="18">Circadian input-output histidine kinase CikA</fullName>
        <ecNumber evidence="4">2.7.13.3</ecNumber>
    </recommendedName>
</protein>
<dbReference type="eggNOG" id="COG3850">
    <property type="taxonomic scope" value="Bacteria"/>
</dbReference>
<dbReference type="SMART" id="SM00086">
    <property type="entry name" value="PAC"/>
    <property type="match status" value="8"/>
</dbReference>
<dbReference type="InterPro" id="IPR003594">
    <property type="entry name" value="HATPase_dom"/>
</dbReference>
<feature type="domain" description="PAC" evidence="25">
    <location>
        <begin position="1419"/>
        <end position="1471"/>
    </location>
</feature>
<evidence type="ECO:0000256" key="16">
    <source>
        <dbReference type="ARBA" id="ARBA00023136"/>
    </source>
</evidence>
<organism evidence="27 28">
    <name type="scientific">Allocoleopsis franciscana PCC 7113</name>
    <dbReference type="NCBI Taxonomy" id="1173027"/>
    <lineage>
        <taxon>Bacteria</taxon>
        <taxon>Bacillati</taxon>
        <taxon>Cyanobacteriota</taxon>
        <taxon>Cyanophyceae</taxon>
        <taxon>Coleofasciculales</taxon>
        <taxon>Coleofasciculaceae</taxon>
        <taxon>Allocoleopsis</taxon>
        <taxon>Allocoleopsis franciscana</taxon>
    </lineage>
</organism>
<dbReference type="EMBL" id="CP003630">
    <property type="protein sequence ID" value="AFZ17026.1"/>
    <property type="molecule type" value="Genomic_DNA"/>
</dbReference>
<evidence type="ECO:0000256" key="12">
    <source>
        <dbReference type="ARBA" id="ARBA00022777"/>
    </source>
</evidence>
<dbReference type="PRINTS" id="PR00344">
    <property type="entry name" value="BCTRLSENSOR"/>
</dbReference>
<dbReference type="PROSITE" id="PS50109">
    <property type="entry name" value="HIS_KIN"/>
    <property type="match status" value="1"/>
</dbReference>
<dbReference type="InterPro" id="IPR035965">
    <property type="entry name" value="PAS-like_dom_sf"/>
</dbReference>
<evidence type="ECO:0000256" key="5">
    <source>
        <dbReference type="ARBA" id="ARBA00022475"/>
    </source>
</evidence>
<dbReference type="PANTHER" id="PTHR43304:SF1">
    <property type="entry name" value="PAC DOMAIN-CONTAINING PROTEIN"/>
    <property type="match status" value="1"/>
</dbReference>
<evidence type="ECO:0000256" key="7">
    <source>
        <dbReference type="ARBA" id="ARBA00022553"/>
    </source>
</evidence>
<feature type="modified residue" description="4-aspartylphosphate" evidence="19">
    <location>
        <position position="1797"/>
    </location>
</feature>
<feature type="domain" description="HAMP" evidence="26">
    <location>
        <begin position="380"/>
        <end position="432"/>
    </location>
</feature>
<feature type="domain" description="PAS" evidence="24">
    <location>
        <begin position="576"/>
        <end position="649"/>
    </location>
</feature>
<dbReference type="PATRIC" id="fig|1173027.3.peg.1248"/>
<evidence type="ECO:0000256" key="14">
    <source>
        <dbReference type="ARBA" id="ARBA00022989"/>
    </source>
</evidence>
<dbReference type="CDD" id="cd18773">
    <property type="entry name" value="PDC1_HK_sensor"/>
    <property type="match status" value="1"/>
</dbReference>
<dbReference type="InterPro" id="IPR036890">
    <property type="entry name" value="HATPase_C_sf"/>
</dbReference>
<dbReference type="InterPro" id="IPR011006">
    <property type="entry name" value="CheY-like_superfamily"/>
</dbReference>
<keyword evidence="5" id="KW-1003">Cell membrane</keyword>
<dbReference type="KEGG" id="mic:Mic7113_1133"/>
<dbReference type="InterPro" id="IPR000014">
    <property type="entry name" value="PAS"/>
</dbReference>
<keyword evidence="15" id="KW-0902">Two-component regulatory system</keyword>
<evidence type="ECO:0000256" key="11">
    <source>
        <dbReference type="ARBA" id="ARBA00022741"/>
    </source>
</evidence>
<keyword evidence="8" id="KW-0808">Transferase</keyword>
<comment type="subcellular location">
    <subcellularLocation>
        <location evidence="2">Cell inner membrane</location>
        <topology evidence="2">Multi-pass membrane protein</topology>
    </subcellularLocation>
</comment>
<gene>
    <name evidence="27" type="ORF">Mic7113_1133</name>
</gene>
<dbReference type="PROSITE" id="PS50112">
    <property type="entry name" value="PAS"/>
    <property type="match status" value="6"/>
</dbReference>
<evidence type="ECO:0000256" key="20">
    <source>
        <dbReference type="SAM" id="Coils"/>
    </source>
</evidence>
<dbReference type="CDD" id="cd16922">
    <property type="entry name" value="HATPase_EvgS-ArcB-TorS-like"/>
    <property type="match status" value="1"/>
</dbReference>
<dbReference type="CDD" id="cd06225">
    <property type="entry name" value="HAMP"/>
    <property type="match status" value="1"/>
</dbReference>
<comment type="similarity">
    <text evidence="3">In the N-terminal section; belongs to the phytochrome family.</text>
</comment>
<feature type="domain" description="PAS" evidence="24">
    <location>
        <begin position="1345"/>
        <end position="1415"/>
    </location>
</feature>
<evidence type="ECO:0000256" key="15">
    <source>
        <dbReference type="ARBA" id="ARBA00023012"/>
    </source>
</evidence>
<keyword evidence="17" id="KW-0131">Cell cycle</keyword>
<dbReference type="CDD" id="cd00082">
    <property type="entry name" value="HisKA"/>
    <property type="match status" value="1"/>
</dbReference>
<keyword evidence="6" id="KW-0997">Cell inner membrane</keyword>
<dbReference type="STRING" id="1173027.Mic7113_1133"/>
<feature type="domain" description="PAS" evidence="24">
    <location>
        <begin position="1220"/>
        <end position="1284"/>
    </location>
</feature>
<dbReference type="CDD" id="cd00130">
    <property type="entry name" value="PAS"/>
    <property type="match status" value="6"/>
</dbReference>
<dbReference type="InterPro" id="IPR003661">
    <property type="entry name" value="HisK_dim/P_dom"/>
</dbReference>
<dbReference type="SUPFAM" id="SSF47384">
    <property type="entry name" value="Homodimeric domain of signal transducing histidine kinase"/>
    <property type="match status" value="1"/>
</dbReference>
<dbReference type="FunFam" id="2.10.70.100:FF:000001">
    <property type="entry name" value="Sensory transduction histidine kinase"/>
    <property type="match status" value="1"/>
</dbReference>
<dbReference type="Pfam" id="PF00072">
    <property type="entry name" value="Response_reg"/>
    <property type="match status" value="1"/>
</dbReference>
<dbReference type="SUPFAM" id="SSF52172">
    <property type="entry name" value="CheY-like"/>
    <property type="match status" value="1"/>
</dbReference>
<evidence type="ECO:0000256" key="1">
    <source>
        <dbReference type="ARBA" id="ARBA00000085"/>
    </source>
</evidence>
<evidence type="ECO:0000259" key="23">
    <source>
        <dbReference type="PROSITE" id="PS50110"/>
    </source>
</evidence>
<feature type="domain" description="PAC" evidence="25">
    <location>
        <begin position="523"/>
        <end position="575"/>
    </location>
</feature>
<evidence type="ECO:0000256" key="8">
    <source>
        <dbReference type="ARBA" id="ARBA00022679"/>
    </source>
</evidence>
<evidence type="ECO:0000256" key="19">
    <source>
        <dbReference type="PROSITE-ProRule" id="PRU00169"/>
    </source>
</evidence>
<evidence type="ECO:0000256" key="3">
    <source>
        <dbReference type="ARBA" id="ARBA00006402"/>
    </source>
</evidence>
<dbReference type="SMART" id="SM00091">
    <property type="entry name" value="PAS"/>
    <property type="match status" value="8"/>
</dbReference>
<evidence type="ECO:0000256" key="2">
    <source>
        <dbReference type="ARBA" id="ARBA00004429"/>
    </source>
</evidence>
<dbReference type="FunFam" id="3.30.565.10:FF:000010">
    <property type="entry name" value="Sensor histidine kinase RcsC"/>
    <property type="match status" value="1"/>
</dbReference>
<dbReference type="Pfam" id="PF00672">
    <property type="entry name" value="HAMP"/>
    <property type="match status" value="1"/>
</dbReference>
<feature type="domain" description="PAC" evidence="25">
    <location>
        <begin position="785"/>
        <end position="837"/>
    </location>
</feature>
<feature type="domain" description="Response regulatory" evidence="23">
    <location>
        <begin position="1748"/>
        <end position="1864"/>
    </location>
</feature>
<dbReference type="InterPro" id="IPR013655">
    <property type="entry name" value="PAS_fold_3"/>
</dbReference>
<dbReference type="InterPro" id="IPR013656">
    <property type="entry name" value="PAS_4"/>
</dbReference>
<dbReference type="PROSITE" id="PS50110">
    <property type="entry name" value="RESPONSE_REGULATORY"/>
    <property type="match status" value="1"/>
</dbReference>
<dbReference type="InterPro" id="IPR003660">
    <property type="entry name" value="HAMP_dom"/>
</dbReference>
<evidence type="ECO:0000259" key="25">
    <source>
        <dbReference type="PROSITE" id="PS50113"/>
    </source>
</evidence>
<dbReference type="InterPro" id="IPR005467">
    <property type="entry name" value="His_kinase_dom"/>
</dbReference>
<dbReference type="Gene3D" id="2.10.70.100">
    <property type="match status" value="1"/>
</dbReference>
<evidence type="ECO:0000256" key="9">
    <source>
        <dbReference type="ARBA" id="ARBA00022692"/>
    </source>
</evidence>
<dbReference type="RefSeq" id="WP_015181186.1">
    <property type="nucleotide sequence ID" value="NC_019738.1"/>
</dbReference>
<dbReference type="HOGENOM" id="CLU_000445_114_10_3"/>
<keyword evidence="12" id="KW-0418">Kinase</keyword>
<dbReference type="Proteomes" id="UP000010471">
    <property type="component" value="Chromosome"/>
</dbReference>
<dbReference type="Pfam" id="PF08448">
    <property type="entry name" value="PAS_4"/>
    <property type="match status" value="1"/>
</dbReference>
<evidence type="ECO:0000259" key="22">
    <source>
        <dbReference type="PROSITE" id="PS50109"/>
    </source>
</evidence>
<dbReference type="PROSITE" id="PS50113">
    <property type="entry name" value="PAC"/>
    <property type="match status" value="7"/>
</dbReference>
<dbReference type="Pfam" id="PF13426">
    <property type="entry name" value="PAS_9"/>
    <property type="match status" value="1"/>
</dbReference>
<evidence type="ECO:0000256" key="6">
    <source>
        <dbReference type="ARBA" id="ARBA00022519"/>
    </source>
</evidence>
<feature type="domain" description="PAC" evidence="25">
    <location>
        <begin position="1038"/>
        <end position="1090"/>
    </location>
</feature>
<dbReference type="CDD" id="cd17546">
    <property type="entry name" value="REC_hyHK_CKI1_RcsC-like"/>
    <property type="match status" value="1"/>
</dbReference>
<feature type="domain" description="PAC" evidence="25">
    <location>
        <begin position="658"/>
        <end position="709"/>
    </location>
</feature>
<dbReference type="SMART" id="SM00388">
    <property type="entry name" value="HisKA"/>
    <property type="match status" value="1"/>
</dbReference>
<dbReference type="SMART" id="SM00448">
    <property type="entry name" value="REC"/>
    <property type="match status" value="1"/>
</dbReference>
<dbReference type="FunFam" id="1.10.287.130:FF:000038">
    <property type="entry name" value="Sensory transduction histidine kinase"/>
    <property type="match status" value="1"/>
</dbReference>
<dbReference type="Gene3D" id="1.10.287.130">
    <property type="match status" value="2"/>
</dbReference>
<evidence type="ECO:0000256" key="18">
    <source>
        <dbReference type="ARBA" id="ARBA00074306"/>
    </source>
</evidence>
<evidence type="ECO:0000256" key="21">
    <source>
        <dbReference type="SAM" id="Phobius"/>
    </source>
</evidence>
<comment type="catalytic activity">
    <reaction evidence="1">
        <text>ATP + protein L-histidine = ADP + protein N-phospho-L-histidine.</text>
        <dbReference type="EC" id="2.7.13.3"/>
    </reaction>
</comment>
<accession>K9WB34</accession>
<feature type="domain" description="PAS" evidence="24">
    <location>
        <begin position="710"/>
        <end position="783"/>
    </location>
</feature>
<dbReference type="InterPro" id="IPR001610">
    <property type="entry name" value="PAC"/>
</dbReference>
<dbReference type="SUPFAM" id="SSF55785">
    <property type="entry name" value="PYP-like sensor domain (PAS domain)"/>
    <property type="match status" value="8"/>
</dbReference>
<evidence type="ECO:0000259" key="26">
    <source>
        <dbReference type="PROSITE" id="PS50885"/>
    </source>
</evidence>
<dbReference type="PROSITE" id="PS50885">
    <property type="entry name" value="HAMP"/>
    <property type="match status" value="1"/>
</dbReference>
<proteinExistence type="inferred from homology"/>
<evidence type="ECO:0000256" key="4">
    <source>
        <dbReference type="ARBA" id="ARBA00012438"/>
    </source>
</evidence>
<feature type="domain" description="PAS" evidence="24">
    <location>
        <begin position="1091"/>
        <end position="1160"/>
    </location>
</feature>
<sequence length="1958" mass="222085">MPIPTISPLVKKVLRKLPLRLVLTLPFVLQTVGAVTLVGYLSYRSGQQAVADLANQLMQAKGDRIVQSLEQYLKTPKDLVRENQAAMKLGILDWQNTSLIETYFVEQLKIHTDVSSLVIGTERKDFLSVTRPHPDRFTIRQRNPETGALENYAADLQGNRLYLQDTLPNYEPHADPPTRPWYKVAKDSKEGHWQLVVSLVRGKEQPLLLLAYFLPFVDPLGQFQGVLSGSVFLDQTGEFLHRLQIGKTGQAFIMDEKGLLITTSTTEEPFHLNRSIEPKETLPPEVLRLAAKDSQNPVTRTAAAWSVKPDAHPMGFRLQNKSYFGRVIPFQLDNQIRWTIVVVVPESDFMAQIQANIYRTLMLCGLALLGAISSGIWTSKRISRSLFRLTQATETVAVGTLDTPLPVTRIAEVESLTASFRQMVMALQEANQLRQNYAQDLERQVALKTAALTEAQHIAKVGSWEFDLAKQEVIWSQELYRIYEAEEQAPVPRPDLTIQQIHPDDQERFQREVVEAMIAPGFFDTDLRIITQKGNIRYIHAKGQPIYNAQKEVVKWVGTVADISDRKVTELALQAQEQQLSSIAANIPGGIYRAVYSADGNLLSLYLSDSYRQLLGYDPNELLQDPGGLNNALNLIHPDDRPKFFQALQLAGQTLEPVQLEYRLMTASGEGKWIIDHARFQKGEQGELIVDGVDIDISDRKLAEVALQQSEERFQEIASTINQFFFVRCAKSQQFLYVSPAYEKIFGSTCESLYKNSDSWLEAIHPDERQQIIASLSQQFQGHSVRREYRIIRPDGAIRWIYAQILIVRDEAGHPLRYIGFADDITERKQAEENLQRYERIVSATADGIALLDRNYIYQVVNQTYLIWHNKQYEEIVGHSVADLLGEDLYQNLVKECLDRTVAGETVRYQAWFEFKAEPTKQRFLNVTYSPYYETDNTISGVVVGLRDLTQQKQAEDALRQSEERLKYLLTASPAVIFSCKPEGDYRATFMSQNVRAILGYDAQEFLNSSQFWEMRVHSDDLEGIVASLPQLFEQGSCTYEYRFLHADGTYHWLYTQLRLVKDEVGNPFECIGYLIDINDKKRAELSLQASQSRFAGILEIANDAIITVDALQQITLFNQGAEKIFGYRADEVLGQPLDLLLPSRVRDIHHQHVTAFSESVGTARRMAERGEIFARRKDGSEFPAEASISKLEINGEIISTAILRDISDRKHAEAALKHSEERYLAIIEDQTELITRFQPDGTLTFVNQAFCRYYAKSRSEILNKRYQPFIFPQDLEKIRQFLDSLNVEKPLGTIEHRVIVAGEIRWMQWINRAIFDEQGNFVEFQSVGRDITEQRKAQEALKNSERKFKGAFDTIAVGMCLVSIAGGFLEVNTALCQMLGYSESQLLSIRWQDIVYQEDQFQELECVERMYAGEQDGYQLEQQFVCQDGTVIWGLSSVSLMRGIHQEPMYLIAQVTDITERKQAEIALQAAKEAAESANRAKSKFLANMSHELRTPLNGILGYAQILQRNKDTTPQQKKGVDIIQQCGEHLLTLINDILDLSKIEAEKLGLYPDDFNFSAFLKGVFEIFCLKAAQKSIDFRYVTSNKLPTVVHADEKRLRQILINLLSNAVKFTDAGSITFKVEVIGSNKQDQLSINNPKSKIQNQLIRFQVEDTGIGMTSEQLEKIFLPFEQVGNSSRYAEGTGLGLSITEKLVCLMGSQIFVESTPGVGSKFWFDLDLPVVSNPIESTLIKSTHTIIGYQGKKRKILIVDDRWENCAVLVNLLEPLGFELTKAANGQEGLEKAIEVQPDLIFVDLVMPVMDGYEMTRQLRQFPAFQTTKIIAISANAFEADQLYTLESGCNDFLSKPLQTEELLHKIKSYLDLTWISDPKKTGDGETLSINIVDATLPPMVIPPPEELLALSQAAMIGAISEVEQEIIRLQQLNPEYTAFVTRVLQLAEEFEYEEIVNLVDCYLI</sequence>
<dbReference type="GO" id="GO:0005524">
    <property type="term" value="F:ATP binding"/>
    <property type="evidence" value="ECO:0007669"/>
    <property type="project" value="UniProtKB-KW"/>
</dbReference>
<evidence type="ECO:0000256" key="17">
    <source>
        <dbReference type="ARBA" id="ARBA00023306"/>
    </source>
</evidence>
<feature type="transmembrane region" description="Helical" evidence="21">
    <location>
        <begin position="21"/>
        <end position="43"/>
    </location>
</feature>
<dbReference type="InterPro" id="IPR033479">
    <property type="entry name" value="dCache_1"/>
</dbReference>
<dbReference type="Gene3D" id="3.30.450.20">
    <property type="entry name" value="PAS domain"/>
    <property type="match status" value="9"/>
</dbReference>
<dbReference type="InterPro" id="IPR001789">
    <property type="entry name" value="Sig_transdc_resp-reg_receiver"/>
</dbReference>
<dbReference type="OrthoDB" id="567946at2"/>
<dbReference type="EC" id="2.7.13.3" evidence="4"/>
<name>K9WB34_9CYAN</name>
<dbReference type="PANTHER" id="PTHR43304">
    <property type="entry name" value="PHYTOCHROME-LIKE PROTEIN CPH1"/>
    <property type="match status" value="1"/>
</dbReference>
<evidence type="ECO:0000313" key="27">
    <source>
        <dbReference type="EMBL" id="AFZ17026.1"/>
    </source>
</evidence>
<dbReference type="Gene3D" id="3.40.50.2300">
    <property type="match status" value="1"/>
</dbReference>
<reference evidence="27 28" key="1">
    <citation type="submission" date="2012-06" db="EMBL/GenBank/DDBJ databases">
        <title>Finished chromosome of genome of Microcoleus sp. PCC 7113.</title>
        <authorList>
            <consortium name="US DOE Joint Genome Institute"/>
            <person name="Gugger M."/>
            <person name="Coursin T."/>
            <person name="Rippka R."/>
            <person name="Tandeau De Marsac N."/>
            <person name="Huntemann M."/>
            <person name="Wei C.-L."/>
            <person name="Han J."/>
            <person name="Detter J.C."/>
            <person name="Han C."/>
            <person name="Tapia R."/>
            <person name="Chen A."/>
            <person name="Kyrpides N."/>
            <person name="Mavromatis K."/>
            <person name="Markowitz V."/>
            <person name="Szeto E."/>
            <person name="Ivanova N."/>
            <person name="Pagani I."/>
            <person name="Pati A."/>
            <person name="Goodwin L."/>
            <person name="Nordberg H.P."/>
            <person name="Cantor M.N."/>
            <person name="Hua S.X."/>
            <person name="Woyke T."/>
            <person name="Kerfeld C.A."/>
        </authorList>
    </citation>
    <scope>NUCLEOTIDE SEQUENCE [LARGE SCALE GENOMIC DNA]</scope>
    <source>
        <strain evidence="27 28">PCC 7113</strain>
    </source>
</reference>
<evidence type="ECO:0000313" key="28">
    <source>
        <dbReference type="Proteomes" id="UP000010471"/>
    </source>
</evidence>
<dbReference type="Pfam" id="PF08447">
    <property type="entry name" value="PAS_3"/>
    <property type="match status" value="6"/>
</dbReference>
<feature type="domain" description="PAC" evidence="25">
    <location>
        <begin position="1286"/>
        <end position="1344"/>
    </location>
</feature>
<keyword evidence="10" id="KW-0677">Repeat</keyword>
<dbReference type="eggNOG" id="COG3829">
    <property type="taxonomic scope" value="Bacteria"/>
</dbReference>
<keyword evidence="13" id="KW-0067">ATP-binding</keyword>
<keyword evidence="14 21" id="KW-1133">Transmembrane helix</keyword>
<feature type="domain" description="Histidine kinase" evidence="22">
    <location>
        <begin position="1489"/>
        <end position="1723"/>
    </location>
</feature>
<dbReference type="NCBIfam" id="TIGR00229">
    <property type="entry name" value="sensory_box"/>
    <property type="match status" value="8"/>
</dbReference>
<dbReference type="Pfam" id="PF02743">
    <property type="entry name" value="dCache_1"/>
    <property type="match status" value="1"/>
</dbReference>
<dbReference type="eggNOG" id="COG5002">
    <property type="taxonomic scope" value="Bacteria"/>
</dbReference>
<dbReference type="eggNOG" id="COG3706">
    <property type="taxonomic scope" value="Bacteria"/>
</dbReference>
<dbReference type="InterPro" id="IPR052162">
    <property type="entry name" value="Sensor_kinase/Photoreceptor"/>
</dbReference>
<dbReference type="Gene3D" id="3.30.565.10">
    <property type="entry name" value="Histidine kinase-like ATPase, C-terminal domain"/>
    <property type="match status" value="1"/>
</dbReference>
<dbReference type="InterPro" id="IPR036097">
    <property type="entry name" value="HisK_dim/P_sf"/>
</dbReference>
<dbReference type="Pfam" id="PF00512">
    <property type="entry name" value="HisKA"/>
    <property type="match status" value="1"/>
</dbReference>
<dbReference type="GO" id="GO:0005886">
    <property type="term" value="C:plasma membrane"/>
    <property type="evidence" value="ECO:0007669"/>
    <property type="project" value="UniProtKB-SubCell"/>
</dbReference>
<keyword evidence="7 19" id="KW-0597">Phosphoprotein</keyword>
<dbReference type="Pfam" id="PF02518">
    <property type="entry name" value="HATPase_c"/>
    <property type="match status" value="1"/>
</dbReference>
<dbReference type="InterPro" id="IPR000700">
    <property type="entry name" value="PAS-assoc_C"/>
</dbReference>
<dbReference type="GO" id="GO:0000155">
    <property type="term" value="F:phosphorelay sensor kinase activity"/>
    <property type="evidence" value="ECO:0007669"/>
    <property type="project" value="InterPro"/>
</dbReference>
<keyword evidence="20" id="KW-0175">Coiled coil</keyword>
<keyword evidence="16 21" id="KW-0472">Membrane</keyword>
<keyword evidence="9 21" id="KW-0812">Transmembrane</keyword>
<feature type="domain" description="PAC" evidence="25">
    <location>
        <begin position="909"/>
        <end position="961"/>
    </location>
</feature>
<keyword evidence="28" id="KW-1185">Reference proteome</keyword>
<evidence type="ECO:0000259" key="24">
    <source>
        <dbReference type="PROSITE" id="PS50112"/>
    </source>
</evidence>
<dbReference type="InterPro" id="IPR004358">
    <property type="entry name" value="Sig_transdc_His_kin-like_C"/>
</dbReference>
<evidence type="ECO:0000256" key="13">
    <source>
        <dbReference type="ARBA" id="ARBA00022840"/>
    </source>
</evidence>
<keyword evidence="11" id="KW-0547">Nucleotide-binding</keyword>
<dbReference type="SMART" id="SM00304">
    <property type="entry name" value="HAMP"/>
    <property type="match status" value="1"/>
</dbReference>